<accession>A0A0F3GV34</accession>
<dbReference type="Gene3D" id="3.40.50.2300">
    <property type="match status" value="1"/>
</dbReference>
<reference evidence="3 4" key="1">
    <citation type="submission" date="2015-02" db="EMBL/GenBank/DDBJ databases">
        <title>Single-cell genomics of uncultivated deep-branching MTB reveals a conserved set of magnetosome genes.</title>
        <authorList>
            <person name="Kolinko S."/>
            <person name="Richter M."/>
            <person name="Glockner F.O."/>
            <person name="Brachmann A."/>
            <person name="Schuler D."/>
        </authorList>
    </citation>
    <scope>NUCLEOTIDE SEQUENCE [LARGE SCALE GENOMIC DNA]</scope>
    <source>
        <strain evidence="3">TM-1</strain>
    </source>
</reference>
<protein>
    <submittedName>
        <fullName evidence="3">Signal transduction response regulator, receiver region domain protein</fullName>
    </submittedName>
</protein>
<evidence type="ECO:0000256" key="1">
    <source>
        <dbReference type="PROSITE-ProRule" id="PRU00169"/>
    </source>
</evidence>
<dbReference type="AlphaFoldDB" id="A0A0F3GV34"/>
<sequence>GLELFKIQSPDVVVTDIRMPNMDGIQMAKHIKEIRRR</sequence>
<dbReference type="SUPFAM" id="SSF52172">
    <property type="entry name" value="CheY-like"/>
    <property type="match status" value="1"/>
</dbReference>
<evidence type="ECO:0000313" key="4">
    <source>
        <dbReference type="Proteomes" id="UP000033423"/>
    </source>
</evidence>
<dbReference type="InterPro" id="IPR011006">
    <property type="entry name" value="CheY-like_superfamily"/>
</dbReference>
<feature type="domain" description="Response regulatory" evidence="2">
    <location>
        <begin position="1"/>
        <end position="37"/>
    </location>
</feature>
<dbReference type="PROSITE" id="PS50110">
    <property type="entry name" value="RESPONSE_REGULATORY"/>
    <property type="match status" value="1"/>
</dbReference>
<dbReference type="InterPro" id="IPR001789">
    <property type="entry name" value="Sig_transdc_resp-reg_receiver"/>
</dbReference>
<name>A0A0F3GV34_9BACT</name>
<feature type="non-terminal residue" evidence="3">
    <location>
        <position position="1"/>
    </location>
</feature>
<evidence type="ECO:0000259" key="2">
    <source>
        <dbReference type="PROSITE" id="PS50110"/>
    </source>
</evidence>
<dbReference type="GO" id="GO:0000160">
    <property type="term" value="P:phosphorelay signal transduction system"/>
    <property type="evidence" value="ECO:0007669"/>
    <property type="project" value="InterPro"/>
</dbReference>
<comment type="caution">
    <text evidence="3">The sequence shown here is derived from an EMBL/GenBank/DDBJ whole genome shotgun (WGS) entry which is preliminary data.</text>
</comment>
<evidence type="ECO:0000313" key="3">
    <source>
        <dbReference type="EMBL" id="KJU85750.1"/>
    </source>
</evidence>
<organism evidence="3 4">
    <name type="scientific">Candidatus Magnetobacterium bavaricum</name>
    <dbReference type="NCBI Taxonomy" id="29290"/>
    <lineage>
        <taxon>Bacteria</taxon>
        <taxon>Pseudomonadati</taxon>
        <taxon>Nitrospirota</taxon>
        <taxon>Thermodesulfovibrionia</taxon>
        <taxon>Thermodesulfovibrionales</taxon>
        <taxon>Candidatus Magnetobacteriaceae</taxon>
        <taxon>Candidatus Magnetobacterium</taxon>
    </lineage>
</organism>
<feature type="modified residue" description="4-aspartylphosphate" evidence="1">
    <location>
        <position position="16"/>
    </location>
</feature>
<keyword evidence="1" id="KW-0597">Phosphoprotein</keyword>
<dbReference type="EMBL" id="LACI01000870">
    <property type="protein sequence ID" value="KJU85750.1"/>
    <property type="molecule type" value="Genomic_DNA"/>
</dbReference>
<proteinExistence type="predicted"/>
<gene>
    <name evidence="3" type="ORF">MBAV_002056</name>
</gene>
<dbReference type="Pfam" id="PF00072">
    <property type="entry name" value="Response_reg"/>
    <property type="match status" value="1"/>
</dbReference>
<keyword evidence="4" id="KW-1185">Reference proteome</keyword>
<dbReference type="Proteomes" id="UP000033423">
    <property type="component" value="Unassembled WGS sequence"/>
</dbReference>